<protein>
    <recommendedName>
        <fullName evidence="1">DUF6966 domain-containing protein</fullName>
    </recommendedName>
</protein>
<evidence type="ECO:0000259" key="1">
    <source>
        <dbReference type="Pfam" id="PF22294"/>
    </source>
</evidence>
<evidence type="ECO:0000313" key="2">
    <source>
        <dbReference type="EMBL" id="VVP18138.1"/>
    </source>
</evidence>
<gene>
    <name evidence="2" type="ORF">PS896_03692</name>
</gene>
<name>A0A5E7M2G6_PSEFL</name>
<dbReference type="Proteomes" id="UP000377224">
    <property type="component" value="Unassembled WGS sequence"/>
</dbReference>
<dbReference type="EMBL" id="CABVIN010000005">
    <property type="protein sequence ID" value="VVP18138.1"/>
    <property type="molecule type" value="Genomic_DNA"/>
</dbReference>
<sequence>MRKAKTLLENSDYSGITCLLSAYGGMGSLNDLILGQTFADGVFSRRPDHLELNDRFSELRNQAAQLAAEIKRSQ</sequence>
<dbReference type="AlphaFoldDB" id="A0A5E7M2G6"/>
<accession>A0A5E7M2G6</accession>
<dbReference type="InterPro" id="IPR054239">
    <property type="entry name" value="DUF6966"/>
</dbReference>
<feature type="domain" description="DUF6966" evidence="1">
    <location>
        <begin position="1"/>
        <end position="35"/>
    </location>
</feature>
<proteinExistence type="predicted"/>
<dbReference type="Pfam" id="PF22294">
    <property type="entry name" value="DUF6966"/>
    <property type="match status" value="1"/>
</dbReference>
<organism evidence="2 3">
    <name type="scientific">Pseudomonas fluorescens</name>
    <dbReference type="NCBI Taxonomy" id="294"/>
    <lineage>
        <taxon>Bacteria</taxon>
        <taxon>Pseudomonadati</taxon>
        <taxon>Pseudomonadota</taxon>
        <taxon>Gammaproteobacteria</taxon>
        <taxon>Pseudomonadales</taxon>
        <taxon>Pseudomonadaceae</taxon>
        <taxon>Pseudomonas</taxon>
    </lineage>
</organism>
<reference evidence="2 3" key="1">
    <citation type="submission" date="2019-09" db="EMBL/GenBank/DDBJ databases">
        <authorList>
            <person name="Chandra G."/>
            <person name="Truman W A."/>
        </authorList>
    </citation>
    <scope>NUCLEOTIDE SEQUENCE [LARGE SCALE GENOMIC DNA]</scope>
    <source>
        <strain evidence="2">PS896</strain>
    </source>
</reference>
<evidence type="ECO:0000313" key="3">
    <source>
        <dbReference type="Proteomes" id="UP000377224"/>
    </source>
</evidence>